<proteinExistence type="predicted"/>
<dbReference type="Proteomes" id="UP001365128">
    <property type="component" value="Unassembled WGS sequence"/>
</dbReference>
<dbReference type="Gene3D" id="1.10.287.1490">
    <property type="match status" value="2"/>
</dbReference>
<keyword evidence="1" id="KW-0175">Coiled coil</keyword>
<feature type="coiled-coil region" evidence="1">
    <location>
        <begin position="627"/>
        <end position="737"/>
    </location>
</feature>
<dbReference type="PANTHER" id="PTHR23159:SF60">
    <property type="entry name" value="SPINDLE ASSEMBLY ABNORMAL PROTEIN 4"/>
    <property type="match status" value="1"/>
</dbReference>
<reference evidence="4 5" key="1">
    <citation type="submission" date="2024-04" db="EMBL/GenBank/DDBJ databases">
        <title>Phyllosticta paracitricarpa is synonymous to the EU quarantine fungus P. citricarpa based on phylogenomic analyses.</title>
        <authorList>
            <consortium name="Lawrence Berkeley National Laboratory"/>
            <person name="Van Ingen-Buijs V.A."/>
            <person name="Van Westerhoven A.C."/>
            <person name="Haridas S."/>
            <person name="Skiadas P."/>
            <person name="Martin F."/>
            <person name="Groenewald J.Z."/>
            <person name="Crous P.W."/>
            <person name="Seidl M.F."/>
        </authorList>
    </citation>
    <scope>NUCLEOTIDE SEQUENCE [LARGE SCALE GENOMIC DNA]</scope>
    <source>
        <strain evidence="4 5">CBS 122670</strain>
    </source>
</reference>
<dbReference type="PANTHER" id="PTHR23159">
    <property type="entry name" value="CENTROSOMAL PROTEIN 2"/>
    <property type="match status" value="1"/>
</dbReference>
<gene>
    <name evidence="4" type="ORF">IWX46DRAFT_628053</name>
</gene>
<evidence type="ECO:0000256" key="3">
    <source>
        <dbReference type="SAM" id="Phobius"/>
    </source>
</evidence>
<evidence type="ECO:0000256" key="2">
    <source>
        <dbReference type="SAM" id="MobiDB-lite"/>
    </source>
</evidence>
<feature type="coiled-coil region" evidence="1">
    <location>
        <begin position="482"/>
        <end position="590"/>
    </location>
</feature>
<keyword evidence="3" id="KW-1133">Transmembrane helix</keyword>
<dbReference type="EMBL" id="JBBPDW010000022">
    <property type="protein sequence ID" value="KAK7543043.1"/>
    <property type="molecule type" value="Genomic_DNA"/>
</dbReference>
<feature type="coiled-coil region" evidence="1">
    <location>
        <begin position="854"/>
        <end position="924"/>
    </location>
</feature>
<accession>A0ABR1M621</accession>
<name>A0ABR1M621_9PEZI</name>
<feature type="compositionally biased region" description="Pro residues" evidence="2">
    <location>
        <begin position="614"/>
        <end position="624"/>
    </location>
</feature>
<feature type="transmembrane region" description="Helical" evidence="3">
    <location>
        <begin position="180"/>
        <end position="200"/>
    </location>
</feature>
<protein>
    <submittedName>
        <fullName evidence="4">Uncharacterized protein</fullName>
    </submittedName>
</protein>
<evidence type="ECO:0000313" key="4">
    <source>
        <dbReference type="EMBL" id="KAK7543043.1"/>
    </source>
</evidence>
<keyword evidence="3" id="KW-0812">Transmembrane</keyword>
<keyword evidence="3" id="KW-0472">Membrane</keyword>
<sequence length="948" mass="105246">MYGFIESSLMHLGHLLLRVASGLRVFLSRRGWGLGVAGAAQHQISHLRTQRRISCRPGVFERRSQHFSVCSRHCWERRAGALPCGRGWGACGAHERAHAPADCVPTPRHHTEAACALVQNKPCPPPQLLLSSPPNLRSTERPPASPLPTASNRSSIETITMLDEQHSFPSEGDSCAFNPATLLVLLVLVVFAGFFCRWSWVVLSTLLGFIRNSMKPVSPVSPVPLFGLLLLLWLLGWASNSLETVLFFVPLVSLLAVAWCMVISFRNDCPFTSTFDDFDDSATDKVRYLRNETSSLRKCFNEYTAILADKVRVMGREIHAKEVAFDHLRRANAKTVADLKRDLALARKQVKDEKKVAALATRQRDWERMGVSGLKARLAQTERSLDALRAGRPHEMDEDLLARLADKQVFFERLALKDLTDAQKREIRDLKRLVAAATGTSNLARHITEKIAAQEEVSFLTRQYAALSILYDQSASDGLLHLAVVNRQRELAESNSRDLEAKLQTLRREMEAVHREMDKSAESHEKDCSRAKDKIDIYKALSERLERERDQLKDWLESAQVQRRDAAAHAKSLQSKIDDLTKELERLRNSCYLFQCPCCPDGCSASSSATATPAPAPVPSPSPSPELALLRQELARLRAENETLRQPAPSPSPSSEVAFLHQELARLRGENDSLRQQTATLSQEHNVARGLMGQAEGRWNSLQDAARSLEIDLAAARQEANSATARANELAEQLSRQVAAPAAPPAAPVAVPATAAAPPAAHVAVPATATAAAPPVAFSAELLRQSQQQIEQATKRAEEAEQKLVEALDKLDSANANLENLRNAPGAVPLEERNEWAMERGQLQCQIDGLNTTLWTLRRDVETAEADLEEAEDNLEVTTKSHKATVDGLEDMIQEIKESRDDEIARLEGEIDRLNREIVSIREESDVEAYTDSDEEVVETFDDSQEYE</sequence>
<comment type="caution">
    <text evidence="4">The sequence shown here is derived from an EMBL/GenBank/DDBJ whole genome shotgun (WGS) entry which is preliminary data.</text>
</comment>
<feature type="coiled-coil region" evidence="1">
    <location>
        <begin position="780"/>
        <end position="824"/>
    </location>
</feature>
<feature type="transmembrane region" description="Helical" evidence="3">
    <location>
        <begin position="220"/>
        <end position="238"/>
    </location>
</feature>
<keyword evidence="5" id="KW-1185">Reference proteome</keyword>
<evidence type="ECO:0000256" key="1">
    <source>
        <dbReference type="SAM" id="Coils"/>
    </source>
</evidence>
<organism evidence="4 5">
    <name type="scientific">Phyllosticta citricarpa</name>
    <dbReference type="NCBI Taxonomy" id="55181"/>
    <lineage>
        <taxon>Eukaryota</taxon>
        <taxon>Fungi</taxon>
        <taxon>Dikarya</taxon>
        <taxon>Ascomycota</taxon>
        <taxon>Pezizomycotina</taxon>
        <taxon>Dothideomycetes</taxon>
        <taxon>Dothideomycetes incertae sedis</taxon>
        <taxon>Botryosphaeriales</taxon>
        <taxon>Phyllostictaceae</taxon>
        <taxon>Phyllosticta</taxon>
    </lineage>
</organism>
<evidence type="ECO:0000313" key="5">
    <source>
        <dbReference type="Proteomes" id="UP001365128"/>
    </source>
</evidence>
<feature type="region of interest" description="Disordered" evidence="2">
    <location>
        <begin position="129"/>
        <end position="151"/>
    </location>
</feature>
<feature type="region of interest" description="Disordered" evidence="2">
    <location>
        <begin position="925"/>
        <end position="948"/>
    </location>
</feature>
<feature type="transmembrane region" description="Helical" evidence="3">
    <location>
        <begin position="245"/>
        <end position="265"/>
    </location>
</feature>
<feature type="region of interest" description="Disordered" evidence="2">
    <location>
        <begin position="605"/>
        <end position="625"/>
    </location>
</feature>